<organism evidence="6 7">
    <name type="scientific">Roseomonas genomospecies 6</name>
    <dbReference type="NCBI Taxonomy" id="214106"/>
    <lineage>
        <taxon>Bacteria</taxon>
        <taxon>Pseudomonadati</taxon>
        <taxon>Pseudomonadota</taxon>
        <taxon>Alphaproteobacteria</taxon>
        <taxon>Acetobacterales</taxon>
        <taxon>Roseomonadaceae</taxon>
        <taxon>Roseomonas</taxon>
    </lineage>
</organism>
<dbReference type="AlphaFoldDB" id="A0A9W7NE93"/>
<evidence type="ECO:0000313" key="6">
    <source>
        <dbReference type="EMBL" id="KAA0676996.1"/>
    </source>
</evidence>
<keyword evidence="7" id="KW-1185">Reference proteome</keyword>
<dbReference type="Pfam" id="PF13772">
    <property type="entry name" value="AIG2_2"/>
    <property type="match status" value="1"/>
</dbReference>
<dbReference type="PANTHER" id="PTHR12935:SF0">
    <property type="entry name" value="GAMMA-GLUTAMYLCYCLOTRANSFERASE"/>
    <property type="match status" value="1"/>
</dbReference>
<dbReference type="Pfam" id="PF06094">
    <property type="entry name" value="GGACT"/>
    <property type="match status" value="1"/>
</dbReference>
<dbReference type="InterPro" id="IPR017939">
    <property type="entry name" value="G-Glutamylcylcotransferase"/>
</dbReference>
<dbReference type="GO" id="GO:0003839">
    <property type="term" value="F:gamma-glutamylcyclotransferase activity"/>
    <property type="evidence" value="ECO:0007669"/>
    <property type="project" value="InterPro"/>
</dbReference>
<protein>
    <submittedName>
        <fullName evidence="6">Gamma-glutamylcyclotransferase</fullName>
    </submittedName>
</protein>
<dbReference type="OrthoDB" id="141582at2"/>
<dbReference type="PANTHER" id="PTHR12935">
    <property type="entry name" value="GAMMA-GLUTAMYLCYCLOTRANSFERASE"/>
    <property type="match status" value="1"/>
</dbReference>
<dbReference type="InterPro" id="IPR009288">
    <property type="entry name" value="AIG2-like_dom"/>
</dbReference>
<evidence type="ECO:0000256" key="4">
    <source>
        <dbReference type="SAM" id="MobiDB-lite"/>
    </source>
</evidence>
<evidence type="ECO:0000256" key="1">
    <source>
        <dbReference type="ARBA" id="ARBA00023239"/>
    </source>
</evidence>
<dbReference type="CDD" id="cd06661">
    <property type="entry name" value="GGCT_like"/>
    <property type="match status" value="2"/>
</dbReference>
<feature type="active site" description="Proton acceptor" evidence="2">
    <location>
        <position position="223"/>
    </location>
</feature>
<evidence type="ECO:0000256" key="3">
    <source>
        <dbReference type="PIRSR" id="PIRSR617939-2"/>
    </source>
</evidence>
<dbReference type="SUPFAM" id="SSF110857">
    <property type="entry name" value="Gamma-glutamyl cyclotransferase-like"/>
    <property type="match status" value="2"/>
</dbReference>
<evidence type="ECO:0000256" key="2">
    <source>
        <dbReference type="PIRSR" id="PIRSR617939-1"/>
    </source>
</evidence>
<dbReference type="RefSeq" id="WP_149471616.1">
    <property type="nucleotide sequence ID" value="NZ_QOKW01000028.1"/>
</dbReference>
<name>A0A9W7NE93_9PROT</name>
<feature type="binding site" evidence="3">
    <location>
        <begin position="154"/>
        <end position="159"/>
    </location>
    <ligand>
        <name>substrate</name>
    </ligand>
</feature>
<proteinExistence type="predicted"/>
<comment type="caution">
    <text evidence="6">The sequence shown here is derived from an EMBL/GenBank/DDBJ whole genome shotgun (WGS) entry which is preliminary data.</text>
</comment>
<dbReference type="Proteomes" id="UP000480854">
    <property type="component" value="Unassembled WGS sequence"/>
</dbReference>
<dbReference type="Gene3D" id="3.10.490.10">
    <property type="entry name" value="Gamma-glutamyl cyclotransferase-like"/>
    <property type="match status" value="2"/>
</dbReference>
<gene>
    <name evidence="6" type="ORF">DS843_25310</name>
</gene>
<evidence type="ECO:0000259" key="5">
    <source>
        <dbReference type="Pfam" id="PF06094"/>
    </source>
</evidence>
<accession>A0A9W7NE93</accession>
<evidence type="ECO:0000313" key="7">
    <source>
        <dbReference type="Proteomes" id="UP000480854"/>
    </source>
</evidence>
<feature type="region of interest" description="Disordered" evidence="4">
    <location>
        <begin position="1"/>
        <end position="21"/>
    </location>
</feature>
<dbReference type="InterPro" id="IPR013024">
    <property type="entry name" value="GGCT-like"/>
</dbReference>
<sequence length="299" mass="32953">MPHEPPARLRRRGTLPEHTKGKAAMNTSPLLATYGTLRVGQRNWRRFLAGAQYRGTHWLDGYRMADGGGFPYAAPDPASRILVDLFAIDDTTLRTCDALEGHPHHYTRHEVTVAGCRAWLYTVDAIDELPPIRHGDWRRHAEAFIPESRARRFYFAYGSNMDAAQMDRRCRAHRHIGVGVLSDHAFQINRRGVATIVPATGETVEGVVWSVSAADIAALDRWEGTDEGIYLRHAAPVRVAALDQVLPMVVYTAADTACGTTCRPGYAERVLAGARRGGLSAAYLDRLAACLERANALVG</sequence>
<feature type="domain" description="Gamma-glutamylcyclotransferase AIG2-like" evidence="5">
    <location>
        <begin position="33"/>
        <end position="139"/>
    </location>
</feature>
<reference evidence="6 7" key="1">
    <citation type="submission" date="2018-07" db="EMBL/GenBank/DDBJ databases">
        <title>Genome sequence of Azospirillum sp. ATCC 49961.</title>
        <authorList>
            <person name="Sant'Anna F.H."/>
            <person name="Baldani J.I."/>
            <person name="Zilli J.E."/>
            <person name="Reis V.M."/>
            <person name="Hartmann A."/>
            <person name="Cruz L."/>
            <person name="de Souza E.M."/>
            <person name="de Oliveira Pedrosa F."/>
            <person name="Passaglia L.M.P."/>
        </authorList>
    </citation>
    <scope>NUCLEOTIDE SEQUENCE [LARGE SCALE GENOMIC DNA]</scope>
    <source>
        <strain evidence="6 7">ATCC 49961</strain>
    </source>
</reference>
<dbReference type="EMBL" id="QOKW01000028">
    <property type="protein sequence ID" value="KAA0676996.1"/>
    <property type="molecule type" value="Genomic_DNA"/>
</dbReference>
<dbReference type="InterPro" id="IPR036568">
    <property type="entry name" value="GGCT-like_sf"/>
</dbReference>
<keyword evidence="1" id="KW-0456">Lyase</keyword>